<evidence type="ECO:0000313" key="1">
    <source>
        <dbReference type="EMBL" id="PNR29063.1"/>
    </source>
</evidence>
<proteinExistence type="predicted"/>
<keyword evidence="3" id="KW-1185">Reference proteome</keyword>
<dbReference type="EMBL" id="ABEU02000023">
    <property type="protein sequence ID" value="PNR29063.1"/>
    <property type="molecule type" value="Genomic_DNA"/>
</dbReference>
<sequence length="103" mass="11488">MVQLGYYTSSAPRGKSHVLELHRRLLTPREDSAYDVASINNVLSSDPDSAFSPYQSSATGRRELLVTMSLWKSEIKCCNDVNLNDQSEHAPHDELAASYLEVC</sequence>
<dbReference type="Proteomes" id="UP000006727">
    <property type="component" value="Chromosome 23"/>
</dbReference>
<evidence type="ECO:0000313" key="2">
    <source>
        <dbReference type="EnsemblPlants" id="Pp3c23_8010V3.1"/>
    </source>
</evidence>
<accession>A0A2K1IIG1</accession>
<reference evidence="1 3" key="1">
    <citation type="journal article" date="2008" name="Science">
        <title>The Physcomitrella genome reveals evolutionary insights into the conquest of land by plants.</title>
        <authorList>
            <person name="Rensing S."/>
            <person name="Lang D."/>
            <person name="Zimmer A."/>
            <person name="Terry A."/>
            <person name="Salamov A."/>
            <person name="Shapiro H."/>
            <person name="Nishiyama T."/>
            <person name="Perroud P.-F."/>
            <person name="Lindquist E."/>
            <person name="Kamisugi Y."/>
            <person name="Tanahashi T."/>
            <person name="Sakakibara K."/>
            <person name="Fujita T."/>
            <person name="Oishi K."/>
            <person name="Shin-I T."/>
            <person name="Kuroki Y."/>
            <person name="Toyoda A."/>
            <person name="Suzuki Y."/>
            <person name="Hashimoto A."/>
            <person name="Yamaguchi K."/>
            <person name="Sugano A."/>
            <person name="Kohara Y."/>
            <person name="Fujiyama A."/>
            <person name="Anterola A."/>
            <person name="Aoki S."/>
            <person name="Ashton N."/>
            <person name="Barbazuk W.B."/>
            <person name="Barker E."/>
            <person name="Bennetzen J."/>
            <person name="Bezanilla M."/>
            <person name="Blankenship R."/>
            <person name="Cho S.H."/>
            <person name="Dutcher S."/>
            <person name="Estelle M."/>
            <person name="Fawcett J.A."/>
            <person name="Gundlach H."/>
            <person name="Hanada K."/>
            <person name="Heyl A."/>
            <person name="Hicks K.A."/>
            <person name="Hugh J."/>
            <person name="Lohr M."/>
            <person name="Mayer K."/>
            <person name="Melkozernov A."/>
            <person name="Murata T."/>
            <person name="Nelson D."/>
            <person name="Pils B."/>
            <person name="Prigge M."/>
            <person name="Reiss B."/>
            <person name="Renner T."/>
            <person name="Rombauts S."/>
            <person name="Rushton P."/>
            <person name="Sanderfoot A."/>
            <person name="Schween G."/>
            <person name="Shiu S.-H."/>
            <person name="Stueber K."/>
            <person name="Theodoulou F.L."/>
            <person name="Tu H."/>
            <person name="Van de Peer Y."/>
            <person name="Verrier P.J."/>
            <person name="Waters E."/>
            <person name="Wood A."/>
            <person name="Yang L."/>
            <person name="Cove D."/>
            <person name="Cuming A."/>
            <person name="Hasebe M."/>
            <person name="Lucas S."/>
            <person name="Mishler D.B."/>
            <person name="Reski R."/>
            <person name="Grigoriev I."/>
            <person name="Quatrano R.S."/>
            <person name="Boore J.L."/>
        </authorList>
    </citation>
    <scope>NUCLEOTIDE SEQUENCE [LARGE SCALE GENOMIC DNA]</scope>
    <source>
        <strain evidence="2 3">cv. Gransden 2004</strain>
    </source>
</reference>
<reference evidence="2" key="3">
    <citation type="submission" date="2020-12" db="UniProtKB">
        <authorList>
            <consortium name="EnsemblPlants"/>
        </authorList>
    </citation>
    <scope>IDENTIFICATION</scope>
</reference>
<dbReference type="AlphaFoldDB" id="A0A2K1IIG1"/>
<dbReference type="PaxDb" id="3218-PP1S10_232V6.1"/>
<dbReference type="EnsemblPlants" id="Pp3c23_8010V3.1">
    <property type="protein sequence ID" value="Pp3c23_8010V3.1"/>
    <property type="gene ID" value="Pp3c23_8010"/>
</dbReference>
<reference evidence="1 3" key="2">
    <citation type="journal article" date="2018" name="Plant J.">
        <title>The Physcomitrella patens chromosome-scale assembly reveals moss genome structure and evolution.</title>
        <authorList>
            <person name="Lang D."/>
            <person name="Ullrich K.K."/>
            <person name="Murat F."/>
            <person name="Fuchs J."/>
            <person name="Jenkins J."/>
            <person name="Haas F.B."/>
            <person name="Piednoel M."/>
            <person name="Gundlach H."/>
            <person name="Van Bel M."/>
            <person name="Meyberg R."/>
            <person name="Vives C."/>
            <person name="Morata J."/>
            <person name="Symeonidi A."/>
            <person name="Hiss M."/>
            <person name="Muchero W."/>
            <person name="Kamisugi Y."/>
            <person name="Saleh O."/>
            <person name="Blanc G."/>
            <person name="Decker E.L."/>
            <person name="van Gessel N."/>
            <person name="Grimwood J."/>
            <person name="Hayes R.D."/>
            <person name="Graham S.W."/>
            <person name="Gunter L.E."/>
            <person name="McDaniel S.F."/>
            <person name="Hoernstein S.N.W."/>
            <person name="Larsson A."/>
            <person name="Li F.W."/>
            <person name="Perroud P.F."/>
            <person name="Phillips J."/>
            <person name="Ranjan P."/>
            <person name="Rokshar D.S."/>
            <person name="Rothfels C.J."/>
            <person name="Schneider L."/>
            <person name="Shu S."/>
            <person name="Stevenson D.W."/>
            <person name="Thummler F."/>
            <person name="Tillich M."/>
            <person name="Villarreal Aguilar J.C."/>
            <person name="Widiez T."/>
            <person name="Wong G.K."/>
            <person name="Wymore A."/>
            <person name="Zhang Y."/>
            <person name="Zimmer A.D."/>
            <person name="Quatrano R.S."/>
            <person name="Mayer K.F.X."/>
            <person name="Goodstein D."/>
            <person name="Casacuberta J.M."/>
            <person name="Vandepoele K."/>
            <person name="Reski R."/>
            <person name="Cuming A.C."/>
            <person name="Tuskan G.A."/>
            <person name="Maumus F."/>
            <person name="Salse J."/>
            <person name="Schmutz J."/>
            <person name="Rensing S.A."/>
        </authorList>
    </citation>
    <scope>NUCLEOTIDE SEQUENCE [LARGE SCALE GENOMIC DNA]</scope>
    <source>
        <strain evidence="2 3">cv. Gransden 2004</strain>
    </source>
</reference>
<gene>
    <name evidence="1" type="ORF">PHYPA_027755</name>
</gene>
<dbReference type="InParanoid" id="A0A2K1IIG1"/>
<evidence type="ECO:0000313" key="3">
    <source>
        <dbReference type="Proteomes" id="UP000006727"/>
    </source>
</evidence>
<organism evidence="1">
    <name type="scientific">Physcomitrium patens</name>
    <name type="common">Spreading-leaved earth moss</name>
    <name type="synonym">Physcomitrella patens</name>
    <dbReference type="NCBI Taxonomy" id="3218"/>
    <lineage>
        <taxon>Eukaryota</taxon>
        <taxon>Viridiplantae</taxon>
        <taxon>Streptophyta</taxon>
        <taxon>Embryophyta</taxon>
        <taxon>Bryophyta</taxon>
        <taxon>Bryophytina</taxon>
        <taxon>Bryopsida</taxon>
        <taxon>Funariidae</taxon>
        <taxon>Funariales</taxon>
        <taxon>Funariaceae</taxon>
        <taxon>Physcomitrium</taxon>
    </lineage>
</organism>
<protein>
    <submittedName>
        <fullName evidence="1 2">Uncharacterized protein</fullName>
    </submittedName>
</protein>
<dbReference type="Gramene" id="Pp3c23_8010V3.1">
    <property type="protein sequence ID" value="Pp3c23_8010V3.1"/>
    <property type="gene ID" value="Pp3c23_8010"/>
</dbReference>
<name>A0A2K1IIG1_PHYPA</name>